<evidence type="ECO:0000313" key="3">
    <source>
        <dbReference type="Proteomes" id="UP000664495"/>
    </source>
</evidence>
<dbReference type="EMBL" id="JAFLVR010000012">
    <property type="protein sequence ID" value="MBO0451885.1"/>
    <property type="molecule type" value="Genomic_DNA"/>
</dbReference>
<gene>
    <name evidence="2" type="ORF">JZO85_06360</name>
</gene>
<dbReference type="RefSeq" id="WP_207107663.1">
    <property type="nucleotide sequence ID" value="NZ_JAFLVR010000012.1"/>
</dbReference>
<dbReference type="Proteomes" id="UP000664495">
    <property type="component" value="Unassembled WGS sequence"/>
</dbReference>
<dbReference type="InterPro" id="IPR021321">
    <property type="entry name" value="DUF2922"/>
</dbReference>
<proteinExistence type="predicted"/>
<evidence type="ECO:0000256" key="1">
    <source>
        <dbReference type="SAM" id="MobiDB-lite"/>
    </source>
</evidence>
<organism evidence="2 3">
    <name type="scientific">Candidatus Enterococcus murrayae</name>
    <dbReference type="NCBI Taxonomy" id="2815321"/>
    <lineage>
        <taxon>Bacteria</taxon>
        <taxon>Bacillati</taxon>
        <taxon>Bacillota</taxon>
        <taxon>Bacilli</taxon>
        <taxon>Lactobacillales</taxon>
        <taxon>Enterococcaceae</taxon>
        <taxon>Enterococcus</taxon>
    </lineage>
</organism>
<feature type="region of interest" description="Disordered" evidence="1">
    <location>
        <begin position="163"/>
        <end position="203"/>
    </location>
</feature>
<accession>A0ABS3HEK1</accession>
<keyword evidence="3" id="KW-1185">Reference proteome</keyword>
<name>A0ABS3HEK1_9ENTE</name>
<dbReference type="Pfam" id="PF11148">
    <property type="entry name" value="DUF2922"/>
    <property type="match status" value="1"/>
</dbReference>
<protein>
    <submittedName>
        <fullName evidence="2">DUF2922 domain-containing protein</fullName>
    </submittedName>
</protein>
<comment type="caution">
    <text evidence="2">The sequence shown here is derived from an EMBL/GenBank/DDBJ whole genome shotgun (WGS) entry which is preliminary data.</text>
</comment>
<sequence>MKTIKVKKLVSTFKNSVGEKHNLTIKSPTVDKTPEEVHEALELLTTLDIFEEENGIKTFAEVVTARYIETVKYIQFNPDAPVESEPLPEKPVKNPMPVSCLNPFKPINYEKFVDLVCPKALNKVPADKLDTKEEPIELDTSLLITRPVKQIEVFETNSYLPVESIHSEGRSPSPSSSDKKEAIPKKRNGLLQKLSGIFTKNST</sequence>
<reference evidence="2 3" key="1">
    <citation type="submission" date="2021-03" db="EMBL/GenBank/DDBJ databases">
        <title>Enterococcal diversity collection.</title>
        <authorList>
            <person name="Gilmore M.S."/>
            <person name="Schwartzman J."/>
            <person name="Van Tyne D."/>
            <person name="Martin M."/>
            <person name="Earl A.M."/>
            <person name="Manson A.L."/>
            <person name="Straub T."/>
            <person name="Salamzade R."/>
            <person name="Saavedra J."/>
            <person name="Lebreton F."/>
            <person name="Prichula J."/>
            <person name="Schaufler K."/>
            <person name="Gaca A."/>
            <person name="Sgardioli B."/>
            <person name="Wagenaar J."/>
            <person name="Strong T."/>
        </authorList>
    </citation>
    <scope>NUCLEOTIDE SEQUENCE [LARGE SCALE GENOMIC DNA]</scope>
    <source>
        <strain evidence="2 3">MJM16</strain>
    </source>
</reference>
<evidence type="ECO:0000313" key="2">
    <source>
        <dbReference type="EMBL" id="MBO0451885.1"/>
    </source>
</evidence>